<keyword evidence="4" id="KW-1185">Reference proteome</keyword>
<accession>D8J522</accession>
<evidence type="ECO:0008006" key="5">
    <source>
        <dbReference type="Google" id="ProtNLM"/>
    </source>
</evidence>
<name>D8J522_HALJB</name>
<evidence type="ECO:0000313" key="4">
    <source>
        <dbReference type="Proteomes" id="UP000011645"/>
    </source>
</evidence>
<gene>
    <name evidence="1" type="ordered locus">HacjB3_01050</name>
    <name evidence="2" type="ORF">C497_18282</name>
</gene>
<dbReference type="HOGENOM" id="CLU_143265_0_0_2"/>
<protein>
    <recommendedName>
        <fullName evidence="5">Membrane-bound metal-dependent hydrolase</fullName>
    </recommendedName>
</protein>
<dbReference type="AlphaFoldDB" id="D8J522"/>
<dbReference type="STRING" id="795797.HacjB3_01050"/>
<dbReference type="OrthoDB" id="307593at2157"/>
<reference evidence="2 4" key="2">
    <citation type="journal article" date="2014" name="PLoS Genet.">
        <title>Phylogenetically driven sequencing of extremely halophilic archaea reveals strategies for static and dynamic osmo-response.</title>
        <authorList>
            <person name="Becker E.A."/>
            <person name="Seitzer P.M."/>
            <person name="Tritt A."/>
            <person name="Larsen D."/>
            <person name="Krusor M."/>
            <person name="Yao A.I."/>
            <person name="Wu D."/>
            <person name="Madern D."/>
            <person name="Eisen J.A."/>
            <person name="Darling A.E."/>
            <person name="Facciotti M.T."/>
        </authorList>
    </citation>
    <scope>NUCLEOTIDE SEQUENCE [LARGE SCALE GENOMIC DNA]</scope>
    <source>
        <strain evidence="2">B3</strain>
        <strain evidence="4">DSM 18796 / CECT 7217 / JCM 14584 / KCTC 4019 / B3</strain>
    </source>
</reference>
<dbReference type="KEGG" id="hje:HacjB3_01050"/>
<dbReference type="RefSeq" id="WP_008418837.1">
    <property type="nucleotide sequence ID" value="NC_014297.1"/>
</dbReference>
<dbReference type="EMBL" id="CP002062">
    <property type="protein sequence ID" value="ADJ13603.1"/>
    <property type="molecule type" value="Genomic_DNA"/>
</dbReference>
<dbReference type="Proteomes" id="UP000000390">
    <property type="component" value="Chromosome"/>
</dbReference>
<reference evidence="1 3" key="1">
    <citation type="journal article" date="2010" name="J. Bacteriol.">
        <title>Complete genome sequence of Halalkalicoccus jeotgali B3(T), an extremely halophilic archaeon.</title>
        <authorList>
            <person name="Roh S.W."/>
            <person name="Nam Y.D."/>
            <person name="Nam S.H."/>
            <person name="Choi S.H."/>
            <person name="Park H.S."/>
            <person name="Bae J.W."/>
        </authorList>
    </citation>
    <scope>NUCLEOTIDE SEQUENCE [LARGE SCALE GENOMIC DNA]</scope>
    <source>
        <strain evidence="1">B3</strain>
        <strain evidence="3">DSM 18796 / CECT 7217 / JCM 14584 / KCTC 4019 / B3</strain>
    </source>
</reference>
<dbReference type="eggNOG" id="arCOG09118">
    <property type="taxonomic scope" value="Archaea"/>
</dbReference>
<proteinExistence type="predicted"/>
<evidence type="ECO:0000313" key="3">
    <source>
        <dbReference type="Proteomes" id="UP000000390"/>
    </source>
</evidence>
<evidence type="ECO:0000313" key="1">
    <source>
        <dbReference type="EMBL" id="ADJ13603.1"/>
    </source>
</evidence>
<sequence>MRSHEHAAIGALCSALAAALLARGRSLPTKLALWTYGLLLSVFIDLDHFVIARLKTGSWSYLTRAVRHPIWAFTEQESVFPDVRMKLERLTSHVLIGGALVLAFRPASRLLATFSAVVVYAHVLADLLREIEVA</sequence>
<dbReference type="GeneID" id="9418004"/>
<dbReference type="Proteomes" id="UP000011645">
    <property type="component" value="Unassembled WGS sequence"/>
</dbReference>
<organism evidence="1 3">
    <name type="scientific">Halalkalicoccus jeotgali (strain DSM 18796 / CECT 7217 / JCM 14584 / KCTC 4019 / B3)</name>
    <dbReference type="NCBI Taxonomy" id="795797"/>
    <lineage>
        <taxon>Archaea</taxon>
        <taxon>Methanobacteriati</taxon>
        <taxon>Methanobacteriota</taxon>
        <taxon>Stenosarchaea group</taxon>
        <taxon>Halobacteria</taxon>
        <taxon>Halobacteriales</taxon>
        <taxon>Halococcaceae</taxon>
        <taxon>Halalkalicoccus</taxon>
    </lineage>
</organism>
<evidence type="ECO:0000313" key="2">
    <source>
        <dbReference type="EMBL" id="ELY33375.1"/>
    </source>
</evidence>
<dbReference type="EMBL" id="AOHV01000043">
    <property type="protein sequence ID" value="ELY33375.1"/>
    <property type="molecule type" value="Genomic_DNA"/>
</dbReference>
<dbReference type="PATRIC" id="fig|795797.18.peg.211"/>